<dbReference type="OrthoDB" id="10655144at2759"/>
<protein>
    <submittedName>
        <fullName evidence="2">12620_t:CDS:1</fullName>
    </submittedName>
</protein>
<dbReference type="EMBL" id="CAJVPL010001020">
    <property type="protein sequence ID" value="CAG8547230.1"/>
    <property type="molecule type" value="Genomic_DNA"/>
</dbReference>
<evidence type="ECO:0000313" key="3">
    <source>
        <dbReference type="Proteomes" id="UP000789831"/>
    </source>
</evidence>
<accession>A0A9N9AZ03</accession>
<evidence type="ECO:0000256" key="1">
    <source>
        <dbReference type="SAM" id="Phobius"/>
    </source>
</evidence>
<gene>
    <name evidence="2" type="ORF">AGERDE_LOCUS6480</name>
</gene>
<keyword evidence="1" id="KW-0472">Membrane</keyword>
<comment type="caution">
    <text evidence="2">The sequence shown here is derived from an EMBL/GenBank/DDBJ whole genome shotgun (WGS) entry which is preliminary data.</text>
</comment>
<dbReference type="AlphaFoldDB" id="A0A9N9AZ03"/>
<evidence type="ECO:0000313" key="2">
    <source>
        <dbReference type="EMBL" id="CAG8547230.1"/>
    </source>
</evidence>
<organism evidence="2 3">
    <name type="scientific">Ambispora gerdemannii</name>
    <dbReference type="NCBI Taxonomy" id="144530"/>
    <lineage>
        <taxon>Eukaryota</taxon>
        <taxon>Fungi</taxon>
        <taxon>Fungi incertae sedis</taxon>
        <taxon>Mucoromycota</taxon>
        <taxon>Glomeromycotina</taxon>
        <taxon>Glomeromycetes</taxon>
        <taxon>Archaeosporales</taxon>
        <taxon>Ambisporaceae</taxon>
        <taxon>Ambispora</taxon>
    </lineage>
</organism>
<dbReference type="Proteomes" id="UP000789831">
    <property type="component" value="Unassembled WGS sequence"/>
</dbReference>
<proteinExistence type="predicted"/>
<keyword evidence="3" id="KW-1185">Reference proteome</keyword>
<feature type="transmembrane region" description="Helical" evidence="1">
    <location>
        <begin position="40"/>
        <end position="60"/>
    </location>
</feature>
<keyword evidence="1" id="KW-0812">Transmembrane</keyword>
<reference evidence="2" key="1">
    <citation type="submission" date="2021-06" db="EMBL/GenBank/DDBJ databases">
        <authorList>
            <person name="Kallberg Y."/>
            <person name="Tangrot J."/>
            <person name="Rosling A."/>
        </authorList>
    </citation>
    <scope>NUCLEOTIDE SEQUENCE</scope>
    <source>
        <strain evidence="2">MT106</strain>
    </source>
</reference>
<keyword evidence="1" id="KW-1133">Transmembrane helix</keyword>
<sequence length="84" mass="8823">MAKDLSDAEQKAVGYKSEVGLQTNSFSTTPKNNDNTIGKGGIIAIISVASLAVIGSLVAVKNKFNKKKSLQPPQLPILIKLSPS</sequence>
<name>A0A9N9AZ03_9GLOM</name>